<dbReference type="OrthoDB" id="15447at2157"/>
<comment type="catalytic activity">
    <reaction evidence="6">
        <text>3'-dephospho-CoA + GTP = GDP + CoA + H(+)</text>
        <dbReference type="Rhea" id="RHEA:61156"/>
        <dbReference type="ChEBI" id="CHEBI:15378"/>
        <dbReference type="ChEBI" id="CHEBI:37565"/>
        <dbReference type="ChEBI" id="CHEBI:57287"/>
        <dbReference type="ChEBI" id="CHEBI:57328"/>
        <dbReference type="ChEBI" id="CHEBI:58189"/>
        <dbReference type="EC" id="2.7.1.237"/>
    </reaction>
</comment>
<evidence type="ECO:0000256" key="1">
    <source>
        <dbReference type="ARBA" id="ARBA00022679"/>
    </source>
</evidence>
<dbReference type="GO" id="GO:0005525">
    <property type="term" value="F:GTP binding"/>
    <property type="evidence" value="ECO:0007669"/>
    <property type="project" value="UniProtKB-UniRule"/>
</dbReference>
<dbReference type="eggNOG" id="arCOG04076">
    <property type="taxonomic scope" value="Archaea"/>
</dbReference>
<comment type="caution">
    <text evidence="6">Lacks conserved residue(s) required for the propagation of feature annotation.</text>
</comment>
<comment type="function">
    <text evidence="6">Catalyzes the GTP-dependent phosphorylation of the 3'-hydroxyl group of dephosphocoenzyme A to form coenzyme A (CoA).</text>
</comment>
<dbReference type="UniPathway" id="UPA00241"/>
<gene>
    <name evidence="8" type="ORF">SAMN05444342_2016</name>
    <name evidence="7" type="ORF">ZOD2009_02355</name>
</gene>
<dbReference type="EC" id="2.7.1.237" evidence="6"/>
<dbReference type="PANTHER" id="PTHR40732:SF1">
    <property type="entry name" value="GTP-DEPENDENT DEPHOSPHO-COA KINASE"/>
    <property type="match status" value="1"/>
</dbReference>
<feature type="binding site" evidence="6">
    <location>
        <position position="143"/>
    </location>
    <ligand>
        <name>GTP</name>
        <dbReference type="ChEBI" id="CHEBI:37565"/>
    </ligand>
</feature>
<evidence type="ECO:0000256" key="3">
    <source>
        <dbReference type="ARBA" id="ARBA00022777"/>
    </source>
</evidence>
<evidence type="ECO:0000256" key="5">
    <source>
        <dbReference type="ARBA" id="ARBA00023134"/>
    </source>
</evidence>
<organism evidence="7 9">
    <name type="scientific">Haladaptatus paucihalophilus DX253</name>
    <dbReference type="NCBI Taxonomy" id="797209"/>
    <lineage>
        <taxon>Archaea</taxon>
        <taxon>Methanobacteriati</taxon>
        <taxon>Methanobacteriota</taxon>
        <taxon>Stenosarchaea group</taxon>
        <taxon>Halobacteria</taxon>
        <taxon>Halobacteriales</taxon>
        <taxon>Haladaptataceae</taxon>
        <taxon>Haladaptatus</taxon>
    </lineage>
</organism>
<protein>
    <recommendedName>
        <fullName evidence="6">GTP-dependent dephospho-CoA kinase</fullName>
        <ecNumber evidence="6">2.7.1.237</ecNumber>
    </recommendedName>
    <alternativeName>
        <fullName evidence="6">Dephospho-coenzyme A kinase</fullName>
        <shortName evidence="6">DPCK</shortName>
    </alternativeName>
</protein>
<dbReference type="Proteomes" id="UP000003751">
    <property type="component" value="Unassembled WGS sequence"/>
</dbReference>
<evidence type="ECO:0000313" key="9">
    <source>
        <dbReference type="Proteomes" id="UP000003751"/>
    </source>
</evidence>
<dbReference type="PIRSF" id="PIRSF006533">
    <property type="entry name" value="UCP006533"/>
    <property type="match status" value="1"/>
</dbReference>
<dbReference type="RefSeq" id="WP_007976633.1">
    <property type="nucleotide sequence ID" value="NZ_AEMG01000002.1"/>
</dbReference>
<feature type="binding site" evidence="6">
    <location>
        <position position="45"/>
    </location>
    <ligand>
        <name>GTP</name>
        <dbReference type="ChEBI" id="CHEBI:37565"/>
    </ligand>
</feature>
<dbReference type="PATRIC" id="fig|797209.4.peg.460"/>
<dbReference type="GO" id="GO:0015937">
    <property type="term" value="P:coenzyme A biosynthetic process"/>
    <property type="evidence" value="ECO:0007669"/>
    <property type="project" value="UniProtKB-UniRule"/>
</dbReference>
<keyword evidence="1 6" id="KW-0808">Transferase</keyword>
<evidence type="ECO:0000313" key="10">
    <source>
        <dbReference type="Proteomes" id="UP000184203"/>
    </source>
</evidence>
<dbReference type="EMBL" id="AEMG01000002">
    <property type="protein sequence ID" value="EFW93948.1"/>
    <property type="molecule type" value="Genomic_DNA"/>
</dbReference>
<dbReference type="EMBL" id="FRAN01000002">
    <property type="protein sequence ID" value="SHK66028.1"/>
    <property type="molecule type" value="Genomic_DNA"/>
</dbReference>
<dbReference type="Proteomes" id="UP000184203">
    <property type="component" value="Unassembled WGS sequence"/>
</dbReference>
<keyword evidence="2 6" id="KW-0547">Nucleotide-binding</keyword>
<dbReference type="STRING" id="797209.GCA_000376445_01745"/>
<keyword evidence="4 6" id="KW-0173">Coenzyme A biosynthesis</keyword>
<proteinExistence type="inferred from homology"/>
<dbReference type="InterPro" id="IPR007164">
    <property type="entry name" value="GTP-dep_dephospho-CoA_kin"/>
</dbReference>
<keyword evidence="10" id="KW-1185">Reference proteome</keyword>
<dbReference type="Pfam" id="PF04019">
    <property type="entry name" value="DUF359"/>
    <property type="match status" value="1"/>
</dbReference>
<evidence type="ECO:0000313" key="7">
    <source>
        <dbReference type="EMBL" id="EFW93948.1"/>
    </source>
</evidence>
<reference evidence="7 9" key="1">
    <citation type="journal article" date="2014" name="ISME J.">
        <title>Trehalose/2-sulfotrehalose biosynthesis and glycine-betaine uptake are widely spread mechanisms for osmoadaptation in the Halobacteriales.</title>
        <authorList>
            <person name="Youssef N.H."/>
            <person name="Savage-Ashlock K.N."/>
            <person name="McCully A.L."/>
            <person name="Luedtke B."/>
            <person name="Shaw E.I."/>
            <person name="Hoff W.D."/>
            <person name="Elshahed M.S."/>
        </authorList>
    </citation>
    <scope>NUCLEOTIDE SEQUENCE [LARGE SCALE GENOMIC DNA]</scope>
    <source>
        <strain evidence="7 9">DX253</strain>
    </source>
</reference>
<reference evidence="8" key="3">
    <citation type="submission" date="2016-11" db="EMBL/GenBank/DDBJ databases">
        <authorList>
            <person name="Jaros S."/>
            <person name="Januszkiewicz K."/>
            <person name="Wedrychowicz H."/>
        </authorList>
    </citation>
    <scope>NUCLEOTIDE SEQUENCE [LARGE SCALE GENOMIC DNA]</scope>
    <source>
        <strain evidence="8">DX253</strain>
    </source>
</reference>
<dbReference type="HAMAP" id="MF_00590">
    <property type="entry name" value="Dephospho_CoA_kinase_GTP_dep"/>
    <property type="match status" value="1"/>
</dbReference>
<keyword evidence="5 6" id="KW-0342">GTP-binding</keyword>
<sequence>MTETVVSLPRALRGELKEPLGPIFTDAERLLETAETPIVAVGDVVTYHLESAGVTPDVALVDGITKRERVAPEVREAVSDDARRVTVENPAGVLTDDLLTALVAAIEAADPMVLVVEGEEDLAALPAVLAVPTGASVVYGQPDEGMVLARVSPELQAEVADLLARMDGETDRLFSLVGYTDCR</sequence>
<feature type="binding site" evidence="6">
    <location>
        <position position="62"/>
    </location>
    <ligand>
        <name>GTP</name>
        <dbReference type="ChEBI" id="CHEBI:37565"/>
    </ligand>
</feature>
<feature type="binding site" evidence="6">
    <location>
        <position position="43"/>
    </location>
    <ligand>
        <name>GTP</name>
        <dbReference type="ChEBI" id="CHEBI:37565"/>
    </ligand>
</feature>
<feature type="binding site" evidence="6">
    <location>
        <position position="44"/>
    </location>
    <ligand>
        <name>GTP</name>
        <dbReference type="ChEBI" id="CHEBI:37565"/>
    </ligand>
</feature>
<keyword evidence="3 6" id="KW-0418">Kinase</keyword>
<evidence type="ECO:0000256" key="6">
    <source>
        <dbReference type="HAMAP-Rule" id="MF_00590"/>
    </source>
</evidence>
<accession>E7QNF3</accession>
<dbReference type="PANTHER" id="PTHR40732">
    <property type="entry name" value="UPF0218 PROTEIN TK1697"/>
    <property type="match status" value="1"/>
</dbReference>
<comment type="similarity">
    <text evidence="6">Belongs to the GTP-dependent DPCK family.</text>
</comment>
<evidence type="ECO:0000256" key="2">
    <source>
        <dbReference type="ARBA" id="ARBA00022741"/>
    </source>
</evidence>
<evidence type="ECO:0000313" key="8">
    <source>
        <dbReference type="EMBL" id="SHK66028.1"/>
    </source>
</evidence>
<dbReference type="GO" id="GO:0016301">
    <property type="term" value="F:kinase activity"/>
    <property type="evidence" value="ECO:0007669"/>
    <property type="project" value="UniProtKB-UniRule"/>
</dbReference>
<feature type="binding site" evidence="6">
    <location>
        <position position="120"/>
    </location>
    <ligand>
        <name>GTP</name>
        <dbReference type="ChEBI" id="CHEBI:37565"/>
    </ligand>
</feature>
<name>E7QNF3_HALPU</name>
<comment type="pathway">
    <text evidence="6">Cofactor biosynthesis; coenzyme A biosynthesis.</text>
</comment>
<dbReference type="AlphaFoldDB" id="E7QNF3"/>
<evidence type="ECO:0000256" key="4">
    <source>
        <dbReference type="ARBA" id="ARBA00022993"/>
    </source>
</evidence>
<reference evidence="10" key="2">
    <citation type="submission" date="2016-11" db="EMBL/GenBank/DDBJ databases">
        <authorList>
            <person name="Varghese N."/>
            <person name="Submissions S."/>
        </authorList>
    </citation>
    <scope>NUCLEOTIDE SEQUENCE [LARGE SCALE GENOMIC DNA]</scope>
    <source>
        <strain evidence="10">DX253</strain>
    </source>
</reference>